<dbReference type="EC" id="4.2.1.1" evidence="2"/>
<comment type="cofactor">
    <cofactor evidence="7">
        <name>Zn(2+)</name>
        <dbReference type="ChEBI" id="CHEBI:29105"/>
    </cofactor>
    <text evidence="7">Binds 1 zinc ion per subunit.</text>
</comment>
<gene>
    <name evidence="8" type="ORF">SAMN04488543_1670</name>
</gene>
<evidence type="ECO:0000256" key="7">
    <source>
        <dbReference type="PIRSR" id="PIRSR601765-1"/>
    </source>
</evidence>
<keyword evidence="3 7" id="KW-0479">Metal-binding</keyword>
<dbReference type="SUPFAM" id="SSF53056">
    <property type="entry name" value="beta-carbonic anhydrase, cab"/>
    <property type="match status" value="1"/>
</dbReference>
<reference evidence="8 9" key="1">
    <citation type="submission" date="2016-10" db="EMBL/GenBank/DDBJ databases">
        <authorList>
            <person name="de Groot N.N."/>
        </authorList>
    </citation>
    <scope>NUCLEOTIDE SEQUENCE [LARGE SCALE GENOMIC DNA]</scope>
    <source>
        <strain evidence="8 9">DSM 21741</strain>
    </source>
</reference>
<evidence type="ECO:0000256" key="1">
    <source>
        <dbReference type="ARBA" id="ARBA00006217"/>
    </source>
</evidence>
<accession>A0A1H1RXI7</accession>
<dbReference type="STRING" id="546871.SAMN04488543_1670"/>
<dbReference type="Pfam" id="PF00484">
    <property type="entry name" value="Pro_CA"/>
    <property type="match status" value="1"/>
</dbReference>
<evidence type="ECO:0000256" key="3">
    <source>
        <dbReference type="ARBA" id="ARBA00022723"/>
    </source>
</evidence>
<evidence type="ECO:0000313" key="9">
    <source>
        <dbReference type="Proteomes" id="UP000199092"/>
    </source>
</evidence>
<protein>
    <recommendedName>
        <fullName evidence="2">carbonic anhydrase</fullName>
        <ecNumber evidence="2">4.2.1.1</ecNumber>
    </recommendedName>
</protein>
<dbReference type="PANTHER" id="PTHR43175:SF3">
    <property type="entry name" value="CARBON DISULFIDE HYDROLASE"/>
    <property type="match status" value="1"/>
</dbReference>
<dbReference type="Gene3D" id="3.40.1050.10">
    <property type="entry name" value="Carbonic anhydrase"/>
    <property type="match status" value="1"/>
</dbReference>
<evidence type="ECO:0000256" key="2">
    <source>
        <dbReference type="ARBA" id="ARBA00012925"/>
    </source>
</evidence>
<evidence type="ECO:0000313" key="8">
    <source>
        <dbReference type="EMBL" id="SDS40414.1"/>
    </source>
</evidence>
<dbReference type="SMART" id="SM00947">
    <property type="entry name" value="Pro_CA"/>
    <property type="match status" value="1"/>
</dbReference>
<feature type="binding site" evidence="7">
    <location>
        <position position="54"/>
    </location>
    <ligand>
        <name>Zn(2+)</name>
        <dbReference type="ChEBI" id="CHEBI:29105"/>
    </ligand>
</feature>
<evidence type="ECO:0000256" key="6">
    <source>
        <dbReference type="ARBA" id="ARBA00048348"/>
    </source>
</evidence>
<dbReference type="AlphaFoldDB" id="A0A1H1RXI7"/>
<keyword evidence="9" id="KW-1185">Reference proteome</keyword>
<sequence>MTGGPTLGGVSATSPAGSGFADLLTRNAGYQTGFQHGNFDGIAHAGVAMVTCMDSRIEPLEMIGLKIGDAKIIRTPGGRLTPDALVGCVLGVHLLGVERILVVPHTRCAMASGEDADIVAKARAATGEDLSDLRIGASPDQHARLLEDVTALREHPHLAGRALVGGFLYDVDTGALTQVL</sequence>
<comment type="function">
    <text evidence="5">Catalyzes the reversible hydration of carbon dioxide to form bicarbonate.</text>
</comment>
<dbReference type="GO" id="GO:0008270">
    <property type="term" value="F:zinc ion binding"/>
    <property type="evidence" value="ECO:0007669"/>
    <property type="project" value="InterPro"/>
</dbReference>
<evidence type="ECO:0000256" key="4">
    <source>
        <dbReference type="ARBA" id="ARBA00022833"/>
    </source>
</evidence>
<name>A0A1H1RXI7_9ACTN</name>
<dbReference type="PANTHER" id="PTHR43175">
    <property type="entry name" value="CARBONIC ANHYDRASE"/>
    <property type="match status" value="1"/>
</dbReference>
<comment type="catalytic activity">
    <reaction evidence="6">
        <text>hydrogencarbonate + H(+) = CO2 + H2O</text>
        <dbReference type="Rhea" id="RHEA:10748"/>
        <dbReference type="ChEBI" id="CHEBI:15377"/>
        <dbReference type="ChEBI" id="CHEBI:15378"/>
        <dbReference type="ChEBI" id="CHEBI:16526"/>
        <dbReference type="ChEBI" id="CHEBI:17544"/>
        <dbReference type="EC" id="4.2.1.1"/>
    </reaction>
</comment>
<dbReference type="InterPro" id="IPR036874">
    <property type="entry name" value="Carbonic_anhydrase_sf"/>
</dbReference>
<proteinExistence type="inferred from homology"/>
<evidence type="ECO:0000256" key="5">
    <source>
        <dbReference type="ARBA" id="ARBA00024993"/>
    </source>
</evidence>
<organism evidence="8 9">
    <name type="scientific">Friedmanniella luteola</name>
    <dbReference type="NCBI Taxonomy" id="546871"/>
    <lineage>
        <taxon>Bacteria</taxon>
        <taxon>Bacillati</taxon>
        <taxon>Actinomycetota</taxon>
        <taxon>Actinomycetes</taxon>
        <taxon>Propionibacteriales</taxon>
        <taxon>Nocardioidaceae</taxon>
        <taxon>Friedmanniella</taxon>
    </lineage>
</organism>
<dbReference type="InterPro" id="IPR001765">
    <property type="entry name" value="Carbonic_anhydrase"/>
</dbReference>
<dbReference type="GO" id="GO:0004089">
    <property type="term" value="F:carbonate dehydratase activity"/>
    <property type="evidence" value="ECO:0007669"/>
    <property type="project" value="UniProtKB-EC"/>
</dbReference>
<feature type="binding site" evidence="7">
    <location>
        <position position="52"/>
    </location>
    <ligand>
        <name>Zn(2+)</name>
        <dbReference type="ChEBI" id="CHEBI:29105"/>
    </ligand>
</feature>
<dbReference type="Proteomes" id="UP000199092">
    <property type="component" value="Chromosome I"/>
</dbReference>
<feature type="binding site" evidence="7">
    <location>
        <position position="105"/>
    </location>
    <ligand>
        <name>Zn(2+)</name>
        <dbReference type="ChEBI" id="CHEBI:29105"/>
    </ligand>
</feature>
<dbReference type="CDD" id="cd03379">
    <property type="entry name" value="beta_CA_cladeD"/>
    <property type="match status" value="1"/>
</dbReference>
<keyword evidence="4 7" id="KW-0862">Zinc</keyword>
<dbReference type="EMBL" id="LT629749">
    <property type="protein sequence ID" value="SDS40414.1"/>
    <property type="molecule type" value="Genomic_DNA"/>
</dbReference>
<comment type="similarity">
    <text evidence="1">Belongs to the beta-class carbonic anhydrase family.</text>
</comment>
<feature type="binding site" evidence="7">
    <location>
        <position position="108"/>
    </location>
    <ligand>
        <name>Zn(2+)</name>
        <dbReference type="ChEBI" id="CHEBI:29105"/>
    </ligand>
</feature>